<feature type="compositionally biased region" description="Basic and acidic residues" evidence="1">
    <location>
        <begin position="331"/>
        <end position="354"/>
    </location>
</feature>
<dbReference type="WBParaSite" id="HCON_00100030-00001">
    <property type="protein sequence ID" value="HCON_00100030-00001"/>
    <property type="gene ID" value="HCON_00100030"/>
</dbReference>
<feature type="domain" description="DUF7774" evidence="2">
    <location>
        <begin position="219"/>
        <end position="304"/>
    </location>
</feature>
<accession>A0A7I4YJ61</accession>
<evidence type="ECO:0000313" key="4">
    <source>
        <dbReference type="WBParaSite" id="HCON_00100030-00001"/>
    </source>
</evidence>
<dbReference type="PANTHER" id="PTHR38630:SF1">
    <property type="entry name" value="DEK_C DOMAIN-CONTAINING PROTEIN-RELATED"/>
    <property type="match status" value="1"/>
</dbReference>
<dbReference type="InterPro" id="IPR056676">
    <property type="entry name" value="DUF7774"/>
</dbReference>
<sequence>MATKNVEARSRSSGSAERNRGLKKMFRHQLGSKIYKRPSTERVKSESDGRRRPEPEVRRKSSGPREASTPTATPRRVITPKTPTISDEEREEFENVAQPRPARAHMRTRELRWKDVSREDQTDDSDSPHSEKSDTEAPSKQEQRSKQGRENETKTEKKLRKAKETIAALRAKLEKRDKKIAFLRTLLMEQDAELKKLDPGRSSRIPTDYDYDDLLPDSHKKLAEGVLETFKKNQLLEKSLSTEENEVLTKYFATPDLPPTKEVVTLIDKAISHALDVLEEPNNDELRAFLKERHNAKLAILDVMLARHDLMPDIWDEKARKMATKTAKRSSSRDRIRARKRDSGRLEKKETQKV</sequence>
<feature type="region of interest" description="Disordered" evidence="1">
    <location>
        <begin position="321"/>
        <end position="354"/>
    </location>
</feature>
<name>A0A7I4YJ61_HAECO</name>
<dbReference type="AlphaFoldDB" id="A0A7I4YJ61"/>
<feature type="compositionally biased region" description="Basic residues" evidence="1">
    <location>
        <begin position="321"/>
        <end position="330"/>
    </location>
</feature>
<evidence type="ECO:0000256" key="1">
    <source>
        <dbReference type="SAM" id="MobiDB-lite"/>
    </source>
</evidence>
<dbReference type="OMA" id="SAESCNE"/>
<dbReference type="Proteomes" id="UP000025227">
    <property type="component" value="Unplaced"/>
</dbReference>
<feature type="compositionally biased region" description="Basic and acidic residues" evidence="1">
    <location>
        <begin position="107"/>
        <end position="156"/>
    </location>
</feature>
<feature type="compositionally biased region" description="Basic and acidic residues" evidence="1">
    <location>
        <begin position="1"/>
        <end position="10"/>
    </location>
</feature>
<evidence type="ECO:0000259" key="2">
    <source>
        <dbReference type="Pfam" id="PF24983"/>
    </source>
</evidence>
<feature type="compositionally biased region" description="Basic and acidic residues" evidence="1">
    <location>
        <begin position="38"/>
        <end position="59"/>
    </location>
</feature>
<keyword evidence="3" id="KW-1185">Reference proteome</keyword>
<protein>
    <submittedName>
        <fullName evidence="4">Restriction of telomere capping protein 4</fullName>
    </submittedName>
</protein>
<feature type="region of interest" description="Disordered" evidence="1">
    <location>
        <begin position="1"/>
        <end position="162"/>
    </location>
</feature>
<dbReference type="Pfam" id="PF24983">
    <property type="entry name" value="DUF7774"/>
    <property type="match status" value="1"/>
</dbReference>
<dbReference type="PANTHER" id="PTHR38630">
    <property type="entry name" value="PROTEIN CBG12780"/>
    <property type="match status" value="1"/>
</dbReference>
<reference evidence="4" key="1">
    <citation type="submission" date="2020-12" db="UniProtKB">
        <authorList>
            <consortium name="WormBaseParasite"/>
        </authorList>
    </citation>
    <scope>IDENTIFICATION</scope>
    <source>
        <strain evidence="4">MHco3</strain>
    </source>
</reference>
<organism evidence="3 4">
    <name type="scientific">Haemonchus contortus</name>
    <name type="common">Barber pole worm</name>
    <dbReference type="NCBI Taxonomy" id="6289"/>
    <lineage>
        <taxon>Eukaryota</taxon>
        <taxon>Metazoa</taxon>
        <taxon>Ecdysozoa</taxon>
        <taxon>Nematoda</taxon>
        <taxon>Chromadorea</taxon>
        <taxon>Rhabditida</taxon>
        <taxon>Rhabditina</taxon>
        <taxon>Rhabditomorpha</taxon>
        <taxon>Strongyloidea</taxon>
        <taxon>Trichostrongylidae</taxon>
        <taxon>Haemonchus</taxon>
    </lineage>
</organism>
<evidence type="ECO:0000313" key="3">
    <source>
        <dbReference type="Proteomes" id="UP000025227"/>
    </source>
</evidence>
<proteinExistence type="predicted"/>